<sequence length="126" mass="12403">MPLAQPALGIECGRAAAGCGGDCLAIAAVDQVTGGEYALRGGTGRIAIGHDVATGIEVDEPDQGARARFLADSDEDGGDRDGGIAGVAGVAYAQPGDMLGAVYGQHFGGGQDRDVGMCPQAINGDG</sequence>
<dbReference type="AlphaFoldDB" id="A0A853M488"/>
<gene>
    <name evidence="1" type="ORF">A5628_07120</name>
</gene>
<evidence type="ECO:0000313" key="1">
    <source>
        <dbReference type="EMBL" id="OBJ60809.1"/>
    </source>
</evidence>
<name>A0A853M488_9MYCO</name>
<accession>A0A853M488</accession>
<protein>
    <submittedName>
        <fullName evidence="1">Uncharacterized protein</fullName>
    </submittedName>
</protein>
<dbReference type="AntiFam" id="ANF00233">
    <property type="entry name" value="Shadow ORF (opposite trxB)"/>
</dbReference>
<reference evidence="1 2" key="1">
    <citation type="submission" date="2016-06" db="EMBL/GenBank/DDBJ databases">
        <authorList>
            <person name="Sutton G."/>
            <person name="Brinkac L."/>
            <person name="Sanka R."/>
            <person name="Adams M."/>
            <person name="Lau E."/>
            <person name="Garcia-Basteiro A."/>
            <person name="Lopez-Varela E."/>
            <person name="Palencia S."/>
        </authorList>
    </citation>
    <scope>NUCLEOTIDE SEQUENCE [LARGE SCALE GENOMIC DNA]</scope>
    <source>
        <strain evidence="1 2">1164983.0</strain>
    </source>
</reference>
<dbReference type="EMBL" id="LZLG01000066">
    <property type="protein sequence ID" value="OBJ60809.1"/>
    <property type="molecule type" value="Genomic_DNA"/>
</dbReference>
<organism evidence="1 2">
    <name type="scientific">Mycobacterium colombiense</name>
    <dbReference type="NCBI Taxonomy" id="339268"/>
    <lineage>
        <taxon>Bacteria</taxon>
        <taxon>Bacillati</taxon>
        <taxon>Actinomycetota</taxon>
        <taxon>Actinomycetes</taxon>
        <taxon>Mycobacteriales</taxon>
        <taxon>Mycobacteriaceae</taxon>
        <taxon>Mycobacterium</taxon>
        <taxon>Mycobacterium avium complex (MAC)</taxon>
    </lineage>
</organism>
<proteinExistence type="predicted"/>
<dbReference type="Proteomes" id="UP000093894">
    <property type="component" value="Unassembled WGS sequence"/>
</dbReference>
<evidence type="ECO:0000313" key="2">
    <source>
        <dbReference type="Proteomes" id="UP000093894"/>
    </source>
</evidence>
<comment type="caution">
    <text evidence="1">The sequence shown here is derived from an EMBL/GenBank/DDBJ whole genome shotgun (WGS) entry which is preliminary data.</text>
</comment>